<dbReference type="Pfam" id="PF08859">
    <property type="entry name" value="DGC"/>
    <property type="match status" value="1"/>
</dbReference>
<evidence type="ECO:0000313" key="3">
    <source>
        <dbReference type="Proteomes" id="UP000055611"/>
    </source>
</evidence>
<dbReference type="InterPro" id="IPR014958">
    <property type="entry name" value="DGC"/>
</dbReference>
<dbReference type="PIRSF" id="PIRSF037181">
    <property type="entry name" value="DGC"/>
    <property type="match status" value="1"/>
</dbReference>
<dbReference type="KEGG" id="dej:AWY79_02335"/>
<dbReference type="EMBL" id="SOBK01000010">
    <property type="protein sequence ID" value="TDT86999.1"/>
    <property type="molecule type" value="Genomic_DNA"/>
</dbReference>
<protein>
    <submittedName>
        <fullName evidence="2">Metal-binding protein</fullName>
    </submittedName>
    <submittedName>
        <fullName evidence="1">Zinc-binding protein</fullName>
    </submittedName>
</protein>
<evidence type="ECO:0000313" key="1">
    <source>
        <dbReference type="EMBL" id="AMK10033.1"/>
    </source>
</evidence>
<dbReference type="Proteomes" id="UP000055611">
    <property type="component" value="Chromosome"/>
</dbReference>
<dbReference type="Proteomes" id="UP000295506">
    <property type="component" value="Unassembled WGS sequence"/>
</dbReference>
<evidence type="ECO:0000313" key="2">
    <source>
        <dbReference type="EMBL" id="TDT86999.1"/>
    </source>
</evidence>
<proteinExistence type="predicted"/>
<dbReference type="OrthoDB" id="2111735at2"/>
<reference evidence="1 3" key="1">
    <citation type="journal article" date="2016" name="Front. Microbiol.">
        <title>Genome Sequence of the Piezophilic, Mesophilic Sulfate-Reducing Bacterium Desulfovibrio indicus J2T.</title>
        <authorList>
            <person name="Cao J."/>
            <person name="Maignien L."/>
            <person name="Shao Z."/>
            <person name="Alain K."/>
            <person name="Jebbar M."/>
        </authorList>
    </citation>
    <scope>NUCLEOTIDE SEQUENCE [LARGE SCALE GENOMIC DNA]</scope>
    <source>
        <strain evidence="1 3">J2</strain>
    </source>
</reference>
<gene>
    <name evidence="1" type="ORF">AWY79_02335</name>
    <name evidence="2" type="ORF">EDC59_11080</name>
</gene>
<sequence>MSDCGCACGAAPIFVFACSGAADVGEVADQAARALSRQGALKMFCLAGIGGRVSGIVKSTEAAQRVVAIDGCPLNCAKKTLEEAGFTEFEHFQLDGLGLKKGESPATPENIETVVRAVSQRLQG</sequence>
<accession>A0A126QJ69</accession>
<organism evidence="2 4">
    <name type="scientific">Pseudodesulfovibrio indicus</name>
    <dbReference type="NCBI Taxonomy" id="1716143"/>
    <lineage>
        <taxon>Bacteria</taxon>
        <taxon>Pseudomonadati</taxon>
        <taxon>Thermodesulfobacteriota</taxon>
        <taxon>Desulfovibrionia</taxon>
        <taxon>Desulfovibrionales</taxon>
        <taxon>Desulfovibrionaceae</taxon>
    </lineage>
</organism>
<dbReference type="EMBL" id="CP014206">
    <property type="protein sequence ID" value="AMK10033.1"/>
    <property type="molecule type" value="Genomic_DNA"/>
</dbReference>
<dbReference type="RefSeq" id="WP_066799731.1">
    <property type="nucleotide sequence ID" value="NZ_CP014206.1"/>
</dbReference>
<reference evidence="2 4" key="2">
    <citation type="submission" date="2019-03" db="EMBL/GenBank/DDBJ databases">
        <title>Genomic Encyclopedia of Type Strains, Phase IV (KMG-IV): sequencing the most valuable type-strain genomes for metagenomic binning, comparative biology and taxonomic classification.</title>
        <authorList>
            <person name="Goeker M."/>
        </authorList>
    </citation>
    <scope>NUCLEOTIDE SEQUENCE [LARGE SCALE GENOMIC DNA]</scope>
    <source>
        <strain evidence="2 4">DSM 101483</strain>
    </source>
</reference>
<dbReference type="AlphaFoldDB" id="A0A126QJ69"/>
<name>A0A126QJ69_9BACT</name>
<evidence type="ECO:0000313" key="4">
    <source>
        <dbReference type="Proteomes" id="UP000295506"/>
    </source>
</evidence>
<keyword evidence="3" id="KW-1185">Reference proteome</keyword>